<name>A0A3N0BXB5_9SPHI</name>
<protein>
    <submittedName>
        <fullName evidence="2">Acyl carrier protein</fullName>
    </submittedName>
</protein>
<organism evidence="2 3">
    <name type="scientific">Pedobacter jejuensis</name>
    <dbReference type="NCBI Taxonomy" id="1268550"/>
    <lineage>
        <taxon>Bacteria</taxon>
        <taxon>Pseudomonadati</taxon>
        <taxon>Bacteroidota</taxon>
        <taxon>Sphingobacteriia</taxon>
        <taxon>Sphingobacteriales</taxon>
        <taxon>Sphingobacteriaceae</taxon>
        <taxon>Pedobacter</taxon>
    </lineage>
</organism>
<evidence type="ECO:0000313" key="3">
    <source>
        <dbReference type="Proteomes" id="UP000274046"/>
    </source>
</evidence>
<proteinExistence type="predicted"/>
<dbReference type="AlphaFoldDB" id="A0A3N0BXB5"/>
<evidence type="ECO:0000259" key="1">
    <source>
        <dbReference type="PROSITE" id="PS50075"/>
    </source>
</evidence>
<evidence type="ECO:0000313" key="2">
    <source>
        <dbReference type="EMBL" id="RNL53965.1"/>
    </source>
</evidence>
<dbReference type="EMBL" id="RBEE01000012">
    <property type="protein sequence ID" value="RNL53965.1"/>
    <property type="molecule type" value="Genomic_DNA"/>
</dbReference>
<dbReference type="PROSITE" id="PS50075">
    <property type="entry name" value="CARRIER"/>
    <property type="match status" value="1"/>
</dbReference>
<dbReference type="Pfam" id="PF00550">
    <property type="entry name" value="PP-binding"/>
    <property type="match status" value="1"/>
</dbReference>
<gene>
    <name evidence="2" type="ORF">D7004_07645</name>
</gene>
<reference evidence="2 3" key="1">
    <citation type="submission" date="2018-10" db="EMBL/GenBank/DDBJ databases">
        <title>Genome sequencing of Pedobacter jejuensis TNB23.</title>
        <authorList>
            <person name="Cho Y.-J."/>
            <person name="Cho A."/>
            <person name="Kim O.-S."/>
        </authorList>
    </citation>
    <scope>NUCLEOTIDE SEQUENCE [LARGE SCALE GENOMIC DNA]</scope>
    <source>
        <strain evidence="2 3">TNB23</strain>
    </source>
</reference>
<feature type="domain" description="Carrier" evidence="1">
    <location>
        <begin position="1"/>
        <end position="78"/>
    </location>
</feature>
<dbReference type="RefSeq" id="WP_123205289.1">
    <property type="nucleotide sequence ID" value="NZ_RBEE01000012.1"/>
</dbReference>
<dbReference type="SUPFAM" id="SSF47336">
    <property type="entry name" value="ACP-like"/>
    <property type="match status" value="1"/>
</dbReference>
<dbReference type="Gene3D" id="1.10.1200.10">
    <property type="entry name" value="ACP-like"/>
    <property type="match status" value="1"/>
</dbReference>
<sequence length="81" mass="9161">MIETIKKVIAKVTDDPVLVSTLSEDSDIINEVGLDSLQMIDFMLQIEEELDIELDFDKIDISHLHSIKSFAAFLSSHQNNN</sequence>
<dbReference type="Proteomes" id="UP000274046">
    <property type="component" value="Unassembled WGS sequence"/>
</dbReference>
<accession>A0A3N0BXB5</accession>
<comment type="caution">
    <text evidence="2">The sequence shown here is derived from an EMBL/GenBank/DDBJ whole genome shotgun (WGS) entry which is preliminary data.</text>
</comment>
<dbReference type="InterPro" id="IPR036736">
    <property type="entry name" value="ACP-like_sf"/>
</dbReference>
<dbReference type="InterPro" id="IPR009081">
    <property type="entry name" value="PP-bd_ACP"/>
</dbReference>
<keyword evidence="3" id="KW-1185">Reference proteome</keyword>
<dbReference type="OrthoDB" id="9804551at2"/>